<dbReference type="InterPro" id="IPR014047">
    <property type="entry name" value="Chr_Tranpt_l_chain"/>
</dbReference>
<evidence type="ECO:0000313" key="8">
    <source>
        <dbReference type="EMBL" id="MBF9067060.1"/>
    </source>
</evidence>
<evidence type="ECO:0000256" key="7">
    <source>
        <dbReference type="SAM" id="Phobius"/>
    </source>
</evidence>
<dbReference type="InterPro" id="IPR003370">
    <property type="entry name" value="Chromate_transpt"/>
</dbReference>
<dbReference type="GO" id="GO:0015109">
    <property type="term" value="F:chromate transmembrane transporter activity"/>
    <property type="evidence" value="ECO:0007669"/>
    <property type="project" value="InterPro"/>
</dbReference>
<keyword evidence="4 7" id="KW-0812">Transmembrane</keyword>
<gene>
    <name evidence="8" type="primary">chrA</name>
    <name evidence="8" type="ORF">I2501_03270</name>
</gene>
<dbReference type="PIRSF" id="PIRSF004810">
    <property type="entry name" value="ChrA"/>
    <property type="match status" value="1"/>
</dbReference>
<feature type="transmembrane region" description="Helical" evidence="7">
    <location>
        <begin position="369"/>
        <end position="389"/>
    </location>
</feature>
<reference evidence="8" key="1">
    <citation type="submission" date="2020-11" db="EMBL/GenBank/DDBJ databases">
        <title>Isolation and identification of active actinomycetes.</title>
        <authorList>
            <person name="Yu B."/>
        </authorList>
    </citation>
    <scope>NUCLEOTIDE SEQUENCE</scope>
    <source>
        <strain evidence="8">NEAU-YB345</strain>
    </source>
</reference>
<keyword evidence="5 7" id="KW-1133">Transmembrane helix</keyword>
<evidence type="ECO:0000256" key="6">
    <source>
        <dbReference type="ARBA" id="ARBA00023136"/>
    </source>
</evidence>
<dbReference type="EMBL" id="JADPRT010000001">
    <property type="protein sequence ID" value="MBF9067060.1"/>
    <property type="molecule type" value="Genomic_DNA"/>
</dbReference>
<keyword evidence="9" id="KW-1185">Reference proteome</keyword>
<comment type="similarity">
    <text evidence="2">Belongs to the chromate ion transporter (CHR) (TC 2.A.51) family.</text>
</comment>
<feature type="transmembrane region" description="Helical" evidence="7">
    <location>
        <begin position="113"/>
        <end position="134"/>
    </location>
</feature>
<proteinExistence type="inferred from homology"/>
<dbReference type="GO" id="GO:0005886">
    <property type="term" value="C:plasma membrane"/>
    <property type="evidence" value="ECO:0007669"/>
    <property type="project" value="UniProtKB-SubCell"/>
</dbReference>
<comment type="caution">
    <text evidence="8">The sequence shown here is derived from an EMBL/GenBank/DDBJ whole genome shotgun (WGS) entry which is preliminary data.</text>
</comment>
<feature type="transmembrane region" description="Helical" evidence="7">
    <location>
        <begin position="154"/>
        <end position="181"/>
    </location>
</feature>
<feature type="transmembrane region" description="Helical" evidence="7">
    <location>
        <begin position="315"/>
        <end position="335"/>
    </location>
</feature>
<feature type="transmembrane region" description="Helical" evidence="7">
    <location>
        <begin position="202"/>
        <end position="224"/>
    </location>
</feature>
<dbReference type="Proteomes" id="UP000657385">
    <property type="component" value="Unassembled WGS sequence"/>
</dbReference>
<comment type="subcellular location">
    <subcellularLocation>
        <location evidence="1">Cell membrane</location>
        <topology evidence="1">Multi-pass membrane protein</topology>
    </subcellularLocation>
</comment>
<protein>
    <submittedName>
        <fullName evidence="8">Chromate efflux transporter</fullName>
    </submittedName>
</protein>
<organism evidence="8 9">
    <name type="scientific">Streptacidiphilus fuscans</name>
    <dbReference type="NCBI Taxonomy" id="2789292"/>
    <lineage>
        <taxon>Bacteria</taxon>
        <taxon>Bacillati</taxon>
        <taxon>Actinomycetota</taxon>
        <taxon>Actinomycetes</taxon>
        <taxon>Kitasatosporales</taxon>
        <taxon>Streptomycetaceae</taxon>
        <taxon>Streptacidiphilus</taxon>
    </lineage>
</organism>
<keyword evidence="6 7" id="KW-0472">Membrane</keyword>
<dbReference type="NCBIfam" id="TIGR00937">
    <property type="entry name" value="2A51"/>
    <property type="match status" value="1"/>
</dbReference>
<dbReference type="PANTHER" id="PTHR43663:SF1">
    <property type="entry name" value="CHROMATE TRANSPORTER"/>
    <property type="match status" value="1"/>
</dbReference>
<dbReference type="AlphaFoldDB" id="A0A931AWZ7"/>
<dbReference type="RefSeq" id="WP_196192211.1">
    <property type="nucleotide sequence ID" value="NZ_JADPRT010000001.1"/>
</dbReference>
<evidence type="ECO:0000256" key="2">
    <source>
        <dbReference type="ARBA" id="ARBA00005262"/>
    </source>
</evidence>
<dbReference type="PANTHER" id="PTHR43663">
    <property type="entry name" value="CHROMATE TRANSPORT PROTEIN-RELATED"/>
    <property type="match status" value="1"/>
</dbReference>
<name>A0A931AWZ7_9ACTN</name>
<keyword evidence="3" id="KW-1003">Cell membrane</keyword>
<evidence type="ECO:0000256" key="5">
    <source>
        <dbReference type="ARBA" id="ARBA00022989"/>
    </source>
</evidence>
<evidence type="ECO:0000256" key="3">
    <source>
        <dbReference type="ARBA" id="ARBA00022475"/>
    </source>
</evidence>
<evidence type="ECO:0000256" key="1">
    <source>
        <dbReference type="ARBA" id="ARBA00004651"/>
    </source>
</evidence>
<evidence type="ECO:0000313" key="9">
    <source>
        <dbReference type="Proteomes" id="UP000657385"/>
    </source>
</evidence>
<accession>A0A931AWZ7</accession>
<evidence type="ECO:0000256" key="4">
    <source>
        <dbReference type="ARBA" id="ARBA00022692"/>
    </source>
</evidence>
<feature type="transmembrane region" description="Helical" evidence="7">
    <location>
        <begin position="277"/>
        <end position="303"/>
    </location>
</feature>
<feature type="transmembrane region" description="Helical" evidence="7">
    <location>
        <begin position="341"/>
        <end position="362"/>
    </location>
</feature>
<sequence>MATRQPEVALATIAREWGRIGCIGFGGPPAHIALLRQLCVERRGWIAASEFEDGIAATNLLPGPASTQLAIYTAWRLRGVPGAIVGGVCFIVPGLVLILALAAVFLAGGTPTWVRGAAAGAGAAVAAVAVHAAWGLVPGSWQRAGQARDARARWIAYAAAGAVAAATVGPWLVLLLIAAGLSEVAVRARRSARGAGSGVWPLPIPLAAAAGGAGGLLSLAWVAFKVGALSYGGGFVIIPLMQADAVHHYHWMTGAQFLNAVALGQVTPGPVVQTVAVVGYAAAGVGGGLLAALVAFAPSFLFVTLGGRHFDALRANTHVQAFLTGAGPAVIGAIAGSAVPLALALAHAWQFAVLACAALWLLALRRGVVSALVGAGVLGVAAALVGWPVG</sequence>
<dbReference type="InterPro" id="IPR052518">
    <property type="entry name" value="CHR_Transporter"/>
</dbReference>
<dbReference type="Pfam" id="PF02417">
    <property type="entry name" value="Chromate_transp"/>
    <property type="match status" value="2"/>
</dbReference>
<feature type="transmembrane region" description="Helical" evidence="7">
    <location>
        <begin position="83"/>
        <end position="106"/>
    </location>
</feature>